<evidence type="ECO:0000313" key="2">
    <source>
        <dbReference type="Proteomes" id="UP000031163"/>
    </source>
</evidence>
<dbReference type="KEGG" id="cis:CINS_0955"/>
<dbReference type="EMBL" id="CP007770">
    <property type="protein sequence ID" value="AJC87918.1"/>
    <property type="molecule type" value="Genomic_DNA"/>
</dbReference>
<protein>
    <recommendedName>
        <fullName evidence="3">Cupin domain-containing protein</fullName>
    </recommendedName>
</protein>
<dbReference type="Gene3D" id="2.60.120.10">
    <property type="entry name" value="Jelly Rolls"/>
    <property type="match status" value="1"/>
</dbReference>
<sequence>MKFRTQMYEVISWVQEIQNGVSVSKKIENAYTKEICISMSKGSFMKDHKAPFDITIQVLKGSIDFGVLNQQILLKTLDSISLKADEVHNLLALDDSIVRLTLYKQDSFKRVESVLKS</sequence>
<dbReference type="HOGENOM" id="CLU_170099_0_0_7"/>
<dbReference type="InterPro" id="IPR014710">
    <property type="entry name" value="RmlC-like_jellyroll"/>
</dbReference>
<dbReference type="Proteomes" id="UP000031163">
    <property type="component" value="Chromosome"/>
</dbReference>
<evidence type="ECO:0008006" key="3">
    <source>
        <dbReference type="Google" id="ProtNLM"/>
    </source>
</evidence>
<dbReference type="InterPro" id="IPR011051">
    <property type="entry name" value="RmlC_Cupin_sf"/>
</dbReference>
<proteinExistence type="predicted"/>
<name>A0A0A8H154_9BACT</name>
<dbReference type="AlphaFoldDB" id="A0A0A8H154"/>
<gene>
    <name evidence="1" type="ORF">CINS_0955</name>
</gene>
<reference evidence="1 2" key="1">
    <citation type="journal article" date="2014" name="Genome Biol. Evol.">
        <title>Comparative Genomics of the Campylobacter lari Group.</title>
        <authorList>
            <person name="Miller W.G."/>
            <person name="Yee E."/>
            <person name="Chapman M.H."/>
            <person name="Smith T.P."/>
            <person name="Bono J.L."/>
            <person name="Huynh S."/>
            <person name="Parker C.T."/>
            <person name="Vandamme P."/>
            <person name="Luong K."/>
            <person name="Korlach J."/>
        </authorList>
    </citation>
    <scope>NUCLEOTIDE SEQUENCE [LARGE SCALE GENOMIC DNA]</scope>
    <source>
        <strain evidence="1 2">NCTC 12927</strain>
    </source>
</reference>
<dbReference type="SUPFAM" id="SSF51182">
    <property type="entry name" value="RmlC-like cupins"/>
    <property type="match status" value="1"/>
</dbReference>
<accession>A0A0A8H154</accession>
<dbReference type="STRING" id="1031564.CINS_0955"/>
<organism evidence="1 2">
    <name type="scientific">Campylobacter insulaenigrae NCTC 12927</name>
    <dbReference type="NCBI Taxonomy" id="1031564"/>
    <lineage>
        <taxon>Bacteria</taxon>
        <taxon>Pseudomonadati</taxon>
        <taxon>Campylobacterota</taxon>
        <taxon>Epsilonproteobacteria</taxon>
        <taxon>Campylobacterales</taxon>
        <taxon>Campylobacteraceae</taxon>
        <taxon>Campylobacter</taxon>
    </lineage>
</organism>
<evidence type="ECO:0000313" key="1">
    <source>
        <dbReference type="EMBL" id="AJC87918.1"/>
    </source>
</evidence>